<dbReference type="PANTHER" id="PTHR24412:SF489">
    <property type="entry name" value="RING FINGER DOMAIN AND KELCH REPEAT-CONTAINING PROTEIN DDB_G0271372"/>
    <property type="match status" value="1"/>
</dbReference>
<gene>
    <name evidence="4" type="ORF">SMN809_LOCUS31527</name>
</gene>
<keyword evidence="1" id="KW-0880">Kelch repeat</keyword>
<evidence type="ECO:0000256" key="2">
    <source>
        <dbReference type="ARBA" id="ARBA00022737"/>
    </source>
</evidence>
<dbReference type="EMBL" id="CAJOBI010063224">
    <property type="protein sequence ID" value="CAF4424604.1"/>
    <property type="molecule type" value="Genomic_DNA"/>
</dbReference>
<sequence length="70" mass="8156">AMFESNMLETKQREIVINDIDPDALEKLILYAYEGRLEIHQDNVTNVLRAAHLFNISEIVDSCCKYIEKQ</sequence>
<feature type="domain" description="BTB" evidence="3">
    <location>
        <begin position="1"/>
        <end position="41"/>
    </location>
</feature>
<evidence type="ECO:0000256" key="1">
    <source>
        <dbReference type="ARBA" id="ARBA00022441"/>
    </source>
</evidence>
<evidence type="ECO:0000313" key="5">
    <source>
        <dbReference type="Proteomes" id="UP000676336"/>
    </source>
</evidence>
<reference evidence="4" key="1">
    <citation type="submission" date="2021-02" db="EMBL/GenBank/DDBJ databases">
        <authorList>
            <person name="Nowell W R."/>
        </authorList>
    </citation>
    <scope>NUCLEOTIDE SEQUENCE</scope>
</reference>
<keyword evidence="2" id="KW-0677">Repeat</keyword>
<evidence type="ECO:0000313" key="4">
    <source>
        <dbReference type="EMBL" id="CAF4424604.1"/>
    </source>
</evidence>
<accession>A0A8S2VZP3</accession>
<name>A0A8S2VZP3_9BILA</name>
<dbReference type="PANTHER" id="PTHR24412">
    <property type="entry name" value="KELCH PROTEIN"/>
    <property type="match status" value="1"/>
</dbReference>
<dbReference type="PROSITE" id="PS50097">
    <property type="entry name" value="BTB"/>
    <property type="match status" value="1"/>
</dbReference>
<comment type="caution">
    <text evidence="4">The sequence shown here is derived from an EMBL/GenBank/DDBJ whole genome shotgun (WGS) entry which is preliminary data.</text>
</comment>
<dbReference type="Gene3D" id="3.30.710.10">
    <property type="entry name" value="Potassium Channel Kv1.1, Chain A"/>
    <property type="match status" value="1"/>
</dbReference>
<dbReference type="InterPro" id="IPR011333">
    <property type="entry name" value="SKP1/BTB/POZ_sf"/>
</dbReference>
<dbReference type="Pfam" id="PF00651">
    <property type="entry name" value="BTB"/>
    <property type="match status" value="1"/>
</dbReference>
<organism evidence="4 5">
    <name type="scientific">Rotaria magnacalcarata</name>
    <dbReference type="NCBI Taxonomy" id="392030"/>
    <lineage>
        <taxon>Eukaryota</taxon>
        <taxon>Metazoa</taxon>
        <taxon>Spiralia</taxon>
        <taxon>Gnathifera</taxon>
        <taxon>Rotifera</taxon>
        <taxon>Eurotatoria</taxon>
        <taxon>Bdelloidea</taxon>
        <taxon>Philodinida</taxon>
        <taxon>Philodinidae</taxon>
        <taxon>Rotaria</taxon>
    </lineage>
</organism>
<protein>
    <recommendedName>
        <fullName evidence="3">BTB domain-containing protein</fullName>
    </recommendedName>
</protein>
<proteinExistence type="predicted"/>
<dbReference type="AlphaFoldDB" id="A0A8S2VZP3"/>
<dbReference type="Proteomes" id="UP000676336">
    <property type="component" value="Unassembled WGS sequence"/>
</dbReference>
<dbReference type="InterPro" id="IPR000210">
    <property type="entry name" value="BTB/POZ_dom"/>
</dbReference>
<feature type="non-terminal residue" evidence="4">
    <location>
        <position position="1"/>
    </location>
</feature>
<dbReference type="SUPFAM" id="SSF54695">
    <property type="entry name" value="POZ domain"/>
    <property type="match status" value="1"/>
</dbReference>
<feature type="non-terminal residue" evidence="4">
    <location>
        <position position="70"/>
    </location>
</feature>
<evidence type="ECO:0000259" key="3">
    <source>
        <dbReference type="PROSITE" id="PS50097"/>
    </source>
</evidence>